<dbReference type="AlphaFoldDB" id="A0A974HDG8"/>
<protein>
    <submittedName>
        <fullName evidence="2">Uncharacterized protein</fullName>
    </submittedName>
</protein>
<proteinExistence type="predicted"/>
<organism evidence="2 3">
    <name type="scientific">Xenopus laevis</name>
    <name type="common">African clawed frog</name>
    <dbReference type="NCBI Taxonomy" id="8355"/>
    <lineage>
        <taxon>Eukaryota</taxon>
        <taxon>Metazoa</taxon>
        <taxon>Chordata</taxon>
        <taxon>Craniata</taxon>
        <taxon>Vertebrata</taxon>
        <taxon>Euteleostomi</taxon>
        <taxon>Amphibia</taxon>
        <taxon>Batrachia</taxon>
        <taxon>Anura</taxon>
        <taxon>Pipoidea</taxon>
        <taxon>Pipidae</taxon>
        <taxon>Xenopodinae</taxon>
        <taxon>Xenopus</taxon>
        <taxon>Xenopus</taxon>
    </lineage>
</organism>
<name>A0A974HDG8_XENLA</name>
<dbReference type="Proteomes" id="UP000694892">
    <property type="component" value="Chromosome 7L"/>
</dbReference>
<evidence type="ECO:0000313" key="2">
    <source>
        <dbReference type="EMBL" id="OCT73471.1"/>
    </source>
</evidence>
<sequence>MLPLFDPIQREFLSTEWEMGGRHLRLLIYCSPIFLFQTRDDMRRGDMISAASDSRWAFTLNMMALVLGLLGNLAWITYTIYLISIPSVPSVSYNVEYPTFANIHPFPMS</sequence>
<evidence type="ECO:0000256" key="1">
    <source>
        <dbReference type="SAM" id="Phobius"/>
    </source>
</evidence>
<evidence type="ECO:0000313" key="3">
    <source>
        <dbReference type="Proteomes" id="UP000694892"/>
    </source>
</evidence>
<feature type="transmembrane region" description="Helical" evidence="1">
    <location>
        <begin position="58"/>
        <end position="83"/>
    </location>
</feature>
<accession>A0A974HDG8</accession>
<keyword evidence="1" id="KW-0472">Membrane</keyword>
<keyword evidence="1" id="KW-1133">Transmembrane helix</keyword>
<gene>
    <name evidence="2" type="ORF">XELAEV_18036448mg</name>
</gene>
<reference evidence="3" key="1">
    <citation type="journal article" date="2016" name="Nature">
        <title>Genome evolution in the allotetraploid frog Xenopus laevis.</title>
        <authorList>
            <person name="Session A.M."/>
            <person name="Uno Y."/>
            <person name="Kwon T."/>
            <person name="Chapman J.A."/>
            <person name="Toyoda A."/>
            <person name="Takahashi S."/>
            <person name="Fukui A."/>
            <person name="Hikosaka A."/>
            <person name="Suzuki A."/>
            <person name="Kondo M."/>
            <person name="van Heeringen S.J."/>
            <person name="Quigley I."/>
            <person name="Heinz S."/>
            <person name="Ogino H."/>
            <person name="Ochi H."/>
            <person name="Hellsten U."/>
            <person name="Lyons J.B."/>
            <person name="Simakov O."/>
            <person name="Putnam N."/>
            <person name="Stites J."/>
            <person name="Kuroki Y."/>
            <person name="Tanaka T."/>
            <person name="Michiue T."/>
            <person name="Watanabe M."/>
            <person name="Bogdanovic O."/>
            <person name="Lister R."/>
            <person name="Georgiou G."/>
            <person name="Paranjpe S.S."/>
            <person name="van Kruijsbergen I."/>
            <person name="Shu S."/>
            <person name="Carlson J."/>
            <person name="Kinoshita T."/>
            <person name="Ohta Y."/>
            <person name="Mawaribuchi S."/>
            <person name="Jenkins J."/>
            <person name="Grimwood J."/>
            <person name="Schmutz J."/>
            <person name="Mitros T."/>
            <person name="Mozaffari S.V."/>
            <person name="Suzuki Y."/>
            <person name="Haramoto Y."/>
            <person name="Yamamoto T.S."/>
            <person name="Takagi C."/>
            <person name="Heald R."/>
            <person name="Miller K."/>
            <person name="Haudenschild C."/>
            <person name="Kitzman J."/>
            <person name="Nakayama T."/>
            <person name="Izutsu Y."/>
            <person name="Robert J."/>
            <person name="Fortriede J."/>
            <person name="Burns K."/>
            <person name="Lotay V."/>
            <person name="Karimi K."/>
            <person name="Yasuoka Y."/>
            <person name="Dichmann D.S."/>
            <person name="Flajnik M.F."/>
            <person name="Houston D.W."/>
            <person name="Shendure J."/>
            <person name="DuPasquier L."/>
            <person name="Vize P.D."/>
            <person name="Zorn A.M."/>
            <person name="Ito M."/>
            <person name="Marcotte E.M."/>
            <person name="Wallingford J.B."/>
            <person name="Ito Y."/>
            <person name="Asashima M."/>
            <person name="Ueno N."/>
            <person name="Matsuda Y."/>
            <person name="Veenstra G.J."/>
            <person name="Fujiyama A."/>
            <person name="Harland R.M."/>
            <person name="Taira M."/>
            <person name="Rokhsar D.S."/>
        </authorList>
    </citation>
    <scope>NUCLEOTIDE SEQUENCE [LARGE SCALE GENOMIC DNA]</scope>
    <source>
        <strain evidence="3">J</strain>
    </source>
</reference>
<dbReference type="EMBL" id="CM004478">
    <property type="protein sequence ID" value="OCT73471.1"/>
    <property type="molecule type" value="Genomic_DNA"/>
</dbReference>
<keyword evidence="1" id="KW-0812">Transmembrane</keyword>